<organism evidence="2 3">
    <name type="scientific">Blastocystis sp. subtype 1 (strain ATCC 50177 / NandII)</name>
    <dbReference type="NCBI Taxonomy" id="478820"/>
    <lineage>
        <taxon>Eukaryota</taxon>
        <taxon>Sar</taxon>
        <taxon>Stramenopiles</taxon>
        <taxon>Bigyra</taxon>
        <taxon>Opalozoa</taxon>
        <taxon>Opalinata</taxon>
        <taxon>Blastocystidae</taxon>
        <taxon>Blastocystis</taxon>
    </lineage>
</organism>
<name>A0A196S9E3_BLAHN</name>
<evidence type="ECO:0000313" key="3">
    <source>
        <dbReference type="Proteomes" id="UP000078348"/>
    </source>
</evidence>
<dbReference type="OrthoDB" id="64915at2759"/>
<dbReference type="InterPro" id="IPR038375">
    <property type="entry name" value="NDUFAF7_sf"/>
</dbReference>
<proteinExistence type="predicted"/>
<dbReference type="STRING" id="478820.A0A196S9E3"/>
<dbReference type="InterPro" id="IPR011990">
    <property type="entry name" value="TPR-like_helical_dom_sf"/>
</dbReference>
<dbReference type="SMART" id="SM00028">
    <property type="entry name" value="TPR"/>
    <property type="match status" value="1"/>
</dbReference>
<feature type="repeat" description="TPR" evidence="1">
    <location>
        <begin position="461"/>
        <end position="494"/>
    </location>
</feature>
<dbReference type="InterPro" id="IPR029063">
    <property type="entry name" value="SAM-dependent_MTases_sf"/>
</dbReference>
<dbReference type="Proteomes" id="UP000078348">
    <property type="component" value="Unassembled WGS sequence"/>
</dbReference>
<keyword evidence="1" id="KW-0802">TPR repeat</keyword>
<dbReference type="InterPro" id="IPR019734">
    <property type="entry name" value="TPR_rpt"/>
</dbReference>
<dbReference type="SUPFAM" id="SSF48452">
    <property type="entry name" value="TPR-like"/>
    <property type="match status" value="1"/>
</dbReference>
<dbReference type="Gene3D" id="3.40.50.12710">
    <property type="match status" value="1"/>
</dbReference>
<dbReference type="PROSITE" id="PS50005">
    <property type="entry name" value="TPR"/>
    <property type="match status" value="1"/>
</dbReference>
<dbReference type="Pfam" id="PF13181">
    <property type="entry name" value="TPR_8"/>
    <property type="match status" value="1"/>
</dbReference>
<gene>
    <name evidence="2" type="ORF">AV274_5706</name>
</gene>
<sequence>MATQEIILQEATPLKDSMIWKLQDQFYIRKGPSCWTDFIVPHFVTSNSYIAYQYANCILGYIRDYYSSPDANKDEPIYIVEVGAGHGKLGFLILNHLAELSEFMPTGVSKPFVYVVTDFTENIVDFCKKHKRMEEHIQKGVVDFALFNCETSNEIVLQLSGKILNKDTVKTPMIAISNYVFNGLHEDAISINSGTVSEAYVKITTDKEEEDKSDPDIISRMKVEWSYKPIEKLEEHFQDADLLAIVKEYAQRNASLNVLLPIGALQFVRTLGQISNSHFLLLSADKAHSHEEDLRLTKDNPHLAIHGSFSFMTNFHAMHQYFVNHGGESLHTPYFSGLQVAAFIMGSTKLPEFRFAWENILLAFDPDSFSQLQRCIRDETPSPSLKNILALILLVDHIPYASDKMQSDFKNDIVHIANNFYPLSAAKDVDFDLGRLSMGLRDYEMSIRLFRTSMDLCGEHYVTWHNLGICYYYIDNMQESLNSFNKCLEIQPEYQDAKSWRARVEEKIQAQ</sequence>
<accession>A0A196S9E3</accession>
<reference evidence="2 3" key="1">
    <citation type="submission" date="2016-05" db="EMBL/GenBank/DDBJ databases">
        <title>Nuclear genome of Blastocystis sp. subtype 1 NandII.</title>
        <authorList>
            <person name="Gentekaki E."/>
            <person name="Curtis B."/>
            <person name="Stairs C."/>
            <person name="Eme L."/>
            <person name="Herman E."/>
            <person name="Klimes V."/>
            <person name="Arias M.C."/>
            <person name="Elias M."/>
            <person name="Hilliou F."/>
            <person name="Klute M."/>
            <person name="Malik S.-B."/>
            <person name="Pightling A."/>
            <person name="Rachubinski R."/>
            <person name="Salas D."/>
            <person name="Schlacht A."/>
            <person name="Suga H."/>
            <person name="Archibald J."/>
            <person name="Ball S.G."/>
            <person name="Clark G."/>
            <person name="Dacks J."/>
            <person name="Van Der Giezen M."/>
            <person name="Tsaousis A."/>
            <person name="Roger A."/>
        </authorList>
    </citation>
    <scope>NUCLEOTIDE SEQUENCE [LARGE SCALE GENOMIC DNA]</scope>
    <source>
        <strain evidence="3">ATCC 50177 / NandII</strain>
    </source>
</reference>
<dbReference type="Gene3D" id="1.25.40.10">
    <property type="entry name" value="Tetratricopeptide repeat domain"/>
    <property type="match status" value="1"/>
</dbReference>
<evidence type="ECO:0000256" key="1">
    <source>
        <dbReference type="PROSITE-ProRule" id="PRU00339"/>
    </source>
</evidence>
<protein>
    <submittedName>
        <fullName evidence="2">Uncharacterized protein</fullName>
    </submittedName>
</protein>
<evidence type="ECO:0000313" key="2">
    <source>
        <dbReference type="EMBL" id="OAO12609.1"/>
    </source>
</evidence>
<comment type="caution">
    <text evidence="2">The sequence shown here is derived from an EMBL/GenBank/DDBJ whole genome shotgun (WGS) entry which is preliminary data.</text>
</comment>
<keyword evidence="3" id="KW-1185">Reference proteome</keyword>
<dbReference type="SUPFAM" id="SSF53335">
    <property type="entry name" value="S-adenosyl-L-methionine-dependent methyltransferases"/>
    <property type="match status" value="1"/>
</dbReference>
<dbReference type="EMBL" id="LXWW01000531">
    <property type="protein sequence ID" value="OAO12609.1"/>
    <property type="molecule type" value="Genomic_DNA"/>
</dbReference>
<dbReference type="AlphaFoldDB" id="A0A196S9E3"/>